<dbReference type="Proteomes" id="UP000572268">
    <property type="component" value="Unassembled WGS sequence"/>
</dbReference>
<protein>
    <recommendedName>
        <fullName evidence="9">Amino acid transporter transmembrane domain-containing protein</fullName>
    </recommendedName>
</protein>
<dbReference type="GO" id="GO:0015179">
    <property type="term" value="F:L-amino acid transmembrane transporter activity"/>
    <property type="evidence" value="ECO:0007669"/>
    <property type="project" value="TreeGrafter"/>
</dbReference>
<evidence type="ECO:0000313" key="10">
    <source>
        <dbReference type="EMBL" id="KAF4669477.1"/>
    </source>
</evidence>
<dbReference type="EMBL" id="JABAHT010000023">
    <property type="protein sequence ID" value="KAF4669477.1"/>
    <property type="molecule type" value="Genomic_DNA"/>
</dbReference>
<evidence type="ECO:0000313" key="11">
    <source>
        <dbReference type="EMBL" id="KAF4670511.1"/>
    </source>
</evidence>
<evidence type="ECO:0000256" key="5">
    <source>
        <dbReference type="ARBA" id="ARBA00022970"/>
    </source>
</evidence>
<dbReference type="OrthoDB" id="432588at2759"/>
<evidence type="ECO:0000256" key="4">
    <source>
        <dbReference type="ARBA" id="ARBA00022692"/>
    </source>
</evidence>
<gene>
    <name evidence="11" type="ORF">FOL46_000778</name>
    <name evidence="10" type="ORF">FOZ61_003981</name>
</gene>
<evidence type="ECO:0000256" key="2">
    <source>
        <dbReference type="ARBA" id="ARBA00008066"/>
    </source>
</evidence>
<accession>A0A7J6MHP3</accession>
<feature type="transmembrane region" description="Helical" evidence="8">
    <location>
        <begin position="409"/>
        <end position="428"/>
    </location>
</feature>
<dbReference type="AlphaFoldDB" id="A0A7J6MHP3"/>
<evidence type="ECO:0000259" key="9">
    <source>
        <dbReference type="Pfam" id="PF01490"/>
    </source>
</evidence>
<feature type="transmembrane region" description="Helical" evidence="8">
    <location>
        <begin position="332"/>
        <end position="350"/>
    </location>
</feature>
<feature type="transmembrane region" description="Helical" evidence="8">
    <location>
        <begin position="473"/>
        <end position="497"/>
    </location>
</feature>
<dbReference type="InterPro" id="IPR013057">
    <property type="entry name" value="AA_transpt_TM"/>
</dbReference>
<name>A0A7J6MHP3_PEROL</name>
<evidence type="ECO:0000256" key="1">
    <source>
        <dbReference type="ARBA" id="ARBA00004141"/>
    </source>
</evidence>
<keyword evidence="7 8" id="KW-0472">Membrane</keyword>
<feature type="transmembrane region" description="Helical" evidence="8">
    <location>
        <begin position="449"/>
        <end position="467"/>
    </location>
</feature>
<feature type="transmembrane region" description="Helical" evidence="8">
    <location>
        <begin position="181"/>
        <end position="203"/>
    </location>
</feature>
<keyword evidence="6 8" id="KW-1133">Transmembrane helix</keyword>
<proteinExistence type="inferred from homology"/>
<evidence type="ECO:0000256" key="6">
    <source>
        <dbReference type="ARBA" id="ARBA00022989"/>
    </source>
</evidence>
<comment type="subcellular location">
    <subcellularLocation>
        <location evidence="1">Membrane</location>
        <topology evidence="1">Multi-pass membrane protein</topology>
    </subcellularLocation>
</comment>
<feature type="domain" description="Amino acid transporter transmembrane" evidence="9">
    <location>
        <begin position="155"/>
        <end position="502"/>
    </location>
</feature>
<keyword evidence="4 8" id="KW-0812">Transmembrane</keyword>
<dbReference type="GO" id="GO:0016020">
    <property type="term" value="C:membrane"/>
    <property type="evidence" value="ECO:0007669"/>
    <property type="project" value="UniProtKB-SubCell"/>
</dbReference>
<keyword evidence="3" id="KW-0813">Transport</keyword>
<dbReference type="PANTHER" id="PTHR22950">
    <property type="entry name" value="AMINO ACID TRANSPORTER"/>
    <property type="match status" value="1"/>
</dbReference>
<evidence type="ECO:0000313" key="12">
    <source>
        <dbReference type="Proteomes" id="UP000570595"/>
    </source>
</evidence>
<sequence length="574" mass="63410">MVLSHEKSRRRVCRWCGMTKWRGWRMDYVWHFKEDLQLLGIDINDPKEKLLPIRICRICRMCFQEYPHDAEGFVRHGRVPVDWSPVFRDEPGVDHSRCKVCCAARGQLVKPEDLESLHSTEDDDNELQIPRSATWILATATHGDDQIRPGPIEPGVLNLCATTIGAGMLGLPKAFASCGVFIGVLVIIITSWATDRTLLWLVLCARESRRRSYEGNAQVYLGVTGERILNTTLLLLLVGACMAMMVIAIDLSPPFLAPILPGAASPAVVAILTGITVLPFTLTKDLSILRYVSAGSLVCTLILFATLLYMILTAEAAAPTVSFWRPQSLWSVIASFPLVLSSYVGHFNIFKIDYELKHRYHADMNNIIHTSIWAVATPLYIASGIIGYLLYGDTVKSNLVQEWSGSSEWVLQVCLVAVILINICKFPLLIIPLRESLTERIPALKHANTAFLTASLLVFVALAALSTRSLGTVLTLIGSLAGSAVGLFLPAAMYVAYRRRAHARELLLREIEQAAMETMNDPMLEELMPPPPLSAPQEAPTVKYWTVVPSVVFLLGISEAVLGLAATVHNWGAE</sequence>
<feature type="transmembrane region" description="Helical" evidence="8">
    <location>
        <begin position="228"/>
        <end position="249"/>
    </location>
</feature>
<dbReference type="Pfam" id="PF01490">
    <property type="entry name" value="Aa_trans"/>
    <property type="match status" value="1"/>
</dbReference>
<feature type="transmembrane region" description="Helical" evidence="8">
    <location>
        <begin position="291"/>
        <end position="312"/>
    </location>
</feature>
<organism evidence="11 13">
    <name type="scientific">Perkinsus olseni</name>
    <name type="common">Perkinsus atlanticus</name>
    <dbReference type="NCBI Taxonomy" id="32597"/>
    <lineage>
        <taxon>Eukaryota</taxon>
        <taxon>Sar</taxon>
        <taxon>Alveolata</taxon>
        <taxon>Perkinsozoa</taxon>
        <taxon>Perkinsea</taxon>
        <taxon>Perkinsida</taxon>
        <taxon>Perkinsidae</taxon>
        <taxon>Perkinsus</taxon>
    </lineage>
</organism>
<dbReference type="Proteomes" id="UP000570595">
    <property type="component" value="Unassembled WGS sequence"/>
</dbReference>
<dbReference type="EMBL" id="JABANN010000119">
    <property type="protein sequence ID" value="KAF4670511.1"/>
    <property type="molecule type" value="Genomic_DNA"/>
</dbReference>
<comment type="similarity">
    <text evidence="2">Belongs to the amino acid/polyamine transporter 2 family.</text>
</comment>
<reference evidence="12 13" key="1">
    <citation type="submission" date="2020-04" db="EMBL/GenBank/DDBJ databases">
        <title>Perkinsus olseni comparative genomics.</title>
        <authorList>
            <person name="Bogema D.R."/>
        </authorList>
    </citation>
    <scope>NUCLEOTIDE SEQUENCE [LARGE SCALE GENOMIC DNA]</scope>
    <source>
        <strain evidence="10">ATCC PRA-179</strain>
        <strain evidence="11">ATCC PRA-31</strain>
    </source>
</reference>
<keyword evidence="5" id="KW-0029">Amino-acid transport</keyword>
<feature type="transmembrane region" description="Helical" evidence="8">
    <location>
        <begin position="371"/>
        <end position="389"/>
    </location>
</feature>
<evidence type="ECO:0000256" key="7">
    <source>
        <dbReference type="ARBA" id="ARBA00023136"/>
    </source>
</evidence>
<evidence type="ECO:0000256" key="8">
    <source>
        <dbReference type="SAM" id="Phobius"/>
    </source>
</evidence>
<evidence type="ECO:0000313" key="13">
    <source>
        <dbReference type="Proteomes" id="UP000572268"/>
    </source>
</evidence>
<evidence type="ECO:0000256" key="3">
    <source>
        <dbReference type="ARBA" id="ARBA00022448"/>
    </source>
</evidence>
<dbReference type="PANTHER" id="PTHR22950:SF458">
    <property type="entry name" value="SODIUM-COUPLED NEUTRAL AMINO ACID TRANSPORTER 11-RELATED"/>
    <property type="match status" value="1"/>
</dbReference>
<comment type="caution">
    <text evidence="11">The sequence shown here is derived from an EMBL/GenBank/DDBJ whole genome shotgun (WGS) entry which is preliminary data.</text>
</comment>
<feature type="transmembrane region" description="Helical" evidence="8">
    <location>
        <begin position="255"/>
        <end position="279"/>
    </location>
</feature>